<protein>
    <submittedName>
        <fullName evidence="1">Uncharacterized protein</fullName>
    </submittedName>
</protein>
<evidence type="ECO:0000313" key="1">
    <source>
        <dbReference type="EMBL" id="KAK3776461.1"/>
    </source>
</evidence>
<dbReference type="EMBL" id="JAWDGP010003216">
    <property type="protein sequence ID" value="KAK3776461.1"/>
    <property type="molecule type" value="Genomic_DNA"/>
</dbReference>
<organism evidence="1 2">
    <name type="scientific">Elysia crispata</name>
    <name type="common">lettuce slug</name>
    <dbReference type="NCBI Taxonomy" id="231223"/>
    <lineage>
        <taxon>Eukaryota</taxon>
        <taxon>Metazoa</taxon>
        <taxon>Spiralia</taxon>
        <taxon>Lophotrochozoa</taxon>
        <taxon>Mollusca</taxon>
        <taxon>Gastropoda</taxon>
        <taxon>Heterobranchia</taxon>
        <taxon>Euthyneura</taxon>
        <taxon>Panpulmonata</taxon>
        <taxon>Sacoglossa</taxon>
        <taxon>Placobranchoidea</taxon>
        <taxon>Plakobranchidae</taxon>
        <taxon>Elysia</taxon>
    </lineage>
</organism>
<proteinExistence type="predicted"/>
<name>A0AAE1DMR1_9GAST</name>
<comment type="caution">
    <text evidence="1">The sequence shown here is derived from an EMBL/GenBank/DDBJ whole genome shotgun (WGS) entry which is preliminary data.</text>
</comment>
<reference evidence="1" key="1">
    <citation type="journal article" date="2023" name="G3 (Bethesda)">
        <title>A reference genome for the long-term kleptoplast-retaining sea slug Elysia crispata morphotype clarki.</title>
        <authorList>
            <person name="Eastman K.E."/>
            <person name="Pendleton A.L."/>
            <person name="Shaikh M.A."/>
            <person name="Suttiyut T."/>
            <person name="Ogas R."/>
            <person name="Tomko P."/>
            <person name="Gavelis G."/>
            <person name="Widhalm J.R."/>
            <person name="Wisecaver J.H."/>
        </authorList>
    </citation>
    <scope>NUCLEOTIDE SEQUENCE</scope>
    <source>
        <strain evidence="1">ECLA1</strain>
    </source>
</reference>
<gene>
    <name evidence="1" type="ORF">RRG08_023813</name>
</gene>
<dbReference type="Proteomes" id="UP001283361">
    <property type="component" value="Unassembled WGS sequence"/>
</dbReference>
<sequence>MDAEHKACRQKCQWRWRKFKGFSLGMAWHEKMVGVEIKIDKLSAPSAVASLGLSHPCDISPPRHLGSLLKTGVGTNIITDKLVMASFPLGLVCGCPSVAHGLPVAEKASLMVGPRPTARIPPAASILPAPLIPGSFHNSTDGTL</sequence>
<keyword evidence="2" id="KW-1185">Reference proteome</keyword>
<accession>A0AAE1DMR1</accession>
<evidence type="ECO:0000313" key="2">
    <source>
        <dbReference type="Proteomes" id="UP001283361"/>
    </source>
</evidence>
<dbReference type="AlphaFoldDB" id="A0AAE1DMR1"/>